<comment type="catalytic activity">
    <reaction evidence="12 13">
        <text>tRNA(Phe) + L-phenylalanine + ATP = L-phenylalanyl-tRNA(Phe) + AMP + diphosphate + H(+)</text>
        <dbReference type="Rhea" id="RHEA:19413"/>
        <dbReference type="Rhea" id="RHEA-COMP:9668"/>
        <dbReference type="Rhea" id="RHEA-COMP:9699"/>
        <dbReference type="ChEBI" id="CHEBI:15378"/>
        <dbReference type="ChEBI" id="CHEBI:30616"/>
        <dbReference type="ChEBI" id="CHEBI:33019"/>
        <dbReference type="ChEBI" id="CHEBI:58095"/>
        <dbReference type="ChEBI" id="CHEBI:78442"/>
        <dbReference type="ChEBI" id="CHEBI:78531"/>
        <dbReference type="ChEBI" id="CHEBI:456215"/>
        <dbReference type="EC" id="6.1.1.20"/>
    </reaction>
</comment>
<dbReference type="EMBL" id="FOQO01000006">
    <property type="protein sequence ID" value="SFI87615.1"/>
    <property type="molecule type" value="Genomic_DNA"/>
</dbReference>
<dbReference type="RefSeq" id="WP_090627558.1">
    <property type="nucleotide sequence ID" value="NZ_FOQO01000006.1"/>
</dbReference>
<evidence type="ECO:0000256" key="8">
    <source>
        <dbReference type="ARBA" id="ARBA00022840"/>
    </source>
</evidence>
<dbReference type="GO" id="GO:0005524">
    <property type="term" value="F:ATP binding"/>
    <property type="evidence" value="ECO:0007669"/>
    <property type="project" value="UniProtKB-UniRule"/>
</dbReference>
<reference evidence="15 16" key="1">
    <citation type="submission" date="2016-10" db="EMBL/GenBank/DDBJ databases">
        <authorList>
            <person name="de Groot N.N."/>
        </authorList>
    </citation>
    <scope>NUCLEOTIDE SEQUENCE [LARGE SCALE GENOMIC DNA]</scope>
    <source>
        <strain evidence="15 16">RK1</strain>
    </source>
</reference>
<dbReference type="GO" id="GO:0004826">
    <property type="term" value="F:phenylalanine-tRNA ligase activity"/>
    <property type="evidence" value="ECO:0007669"/>
    <property type="project" value="UniProtKB-UniRule"/>
</dbReference>
<dbReference type="InterPro" id="IPR045864">
    <property type="entry name" value="aa-tRNA-synth_II/BPL/LPL"/>
</dbReference>
<dbReference type="InterPro" id="IPR022911">
    <property type="entry name" value="Phe_tRNA_ligase_alpha1_bac"/>
</dbReference>
<evidence type="ECO:0000256" key="12">
    <source>
        <dbReference type="ARBA" id="ARBA00049255"/>
    </source>
</evidence>
<evidence type="ECO:0000256" key="11">
    <source>
        <dbReference type="ARBA" id="ARBA00023146"/>
    </source>
</evidence>
<dbReference type="OrthoDB" id="9800719at2"/>
<feature type="binding site" evidence="13">
    <location>
        <position position="255"/>
    </location>
    <ligand>
        <name>Mg(2+)</name>
        <dbReference type="ChEBI" id="CHEBI:18420"/>
        <note>shared with beta subunit</note>
    </ligand>
</feature>
<dbReference type="Pfam" id="PF01409">
    <property type="entry name" value="tRNA-synt_2d"/>
    <property type="match status" value="1"/>
</dbReference>
<dbReference type="PANTHER" id="PTHR11538:SF41">
    <property type="entry name" value="PHENYLALANINE--TRNA LIGASE, MITOCHONDRIAL"/>
    <property type="match status" value="1"/>
</dbReference>
<dbReference type="PANTHER" id="PTHR11538">
    <property type="entry name" value="PHENYLALANYL-TRNA SYNTHETASE"/>
    <property type="match status" value="1"/>
</dbReference>
<dbReference type="GO" id="GO:0000049">
    <property type="term" value="F:tRNA binding"/>
    <property type="evidence" value="ECO:0007669"/>
    <property type="project" value="InterPro"/>
</dbReference>
<evidence type="ECO:0000256" key="1">
    <source>
        <dbReference type="ARBA" id="ARBA00004496"/>
    </source>
</evidence>
<proteinExistence type="inferred from homology"/>
<dbReference type="InterPro" id="IPR010978">
    <property type="entry name" value="tRNA-bd_arm"/>
</dbReference>
<keyword evidence="5 13" id="KW-0436">Ligase</keyword>
<dbReference type="SUPFAM" id="SSF46589">
    <property type="entry name" value="tRNA-binding arm"/>
    <property type="match status" value="1"/>
</dbReference>
<evidence type="ECO:0000256" key="3">
    <source>
        <dbReference type="ARBA" id="ARBA00011209"/>
    </source>
</evidence>
<keyword evidence="11 13" id="KW-0030">Aminoacyl-tRNA synthetase</keyword>
<dbReference type="Proteomes" id="UP000198670">
    <property type="component" value="Unassembled WGS sequence"/>
</dbReference>
<dbReference type="AlphaFoldDB" id="A0A1I3LSX3"/>
<dbReference type="GO" id="GO:0005737">
    <property type="term" value="C:cytoplasm"/>
    <property type="evidence" value="ECO:0007669"/>
    <property type="project" value="UniProtKB-SubCell"/>
</dbReference>
<keyword evidence="8 13" id="KW-0067">ATP-binding</keyword>
<dbReference type="GO" id="GO:0006432">
    <property type="term" value="P:phenylalanyl-tRNA aminoacylation"/>
    <property type="evidence" value="ECO:0007669"/>
    <property type="project" value="UniProtKB-UniRule"/>
</dbReference>
<dbReference type="PROSITE" id="PS50862">
    <property type="entry name" value="AA_TRNA_LIGASE_II"/>
    <property type="match status" value="1"/>
</dbReference>
<dbReference type="NCBIfam" id="TIGR00468">
    <property type="entry name" value="pheS"/>
    <property type="match status" value="1"/>
</dbReference>
<comment type="cofactor">
    <cofactor evidence="13">
        <name>Mg(2+)</name>
        <dbReference type="ChEBI" id="CHEBI:18420"/>
    </cofactor>
    <text evidence="13">Binds 2 magnesium ions per tetramer.</text>
</comment>
<comment type="similarity">
    <text evidence="2 13">Belongs to the class-II aminoacyl-tRNA synthetase family. Phe-tRNA synthetase alpha subunit type 1 subfamily.</text>
</comment>
<protein>
    <recommendedName>
        <fullName evidence="13">Phenylalanine--tRNA ligase alpha subunit</fullName>
        <ecNumber evidence="13">6.1.1.20</ecNumber>
    </recommendedName>
    <alternativeName>
        <fullName evidence="13">Phenylalanyl-tRNA synthetase alpha subunit</fullName>
        <shortName evidence="13">PheRS</shortName>
    </alternativeName>
</protein>
<dbReference type="InterPro" id="IPR004188">
    <property type="entry name" value="Phe-tRNA_ligase_II_N"/>
</dbReference>
<keyword evidence="6 13" id="KW-0479">Metal-binding</keyword>
<accession>A0A1I3LSX3</accession>
<comment type="subunit">
    <text evidence="3 13">Tetramer of two alpha and two beta subunits.</text>
</comment>
<evidence type="ECO:0000256" key="4">
    <source>
        <dbReference type="ARBA" id="ARBA00022490"/>
    </source>
</evidence>
<evidence type="ECO:0000256" key="5">
    <source>
        <dbReference type="ARBA" id="ARBA00022598"/>
    </source>
</evidence>
<dbReference type="InterPro" id="IPR002319">
    <property type="entry name" value="Phenylalanyl-tRNA_Synthase"/>
</dbReference>
<dbReference type="GO" id="GO:0000287">
    <property type="term" value="F:magnesium ion binding"/>
    <property type="evidence" value="ECO:0007669"/>
    <property type="project" value="UniProtKB-UniRule"/>
</dbReference>
<dbReference type="HAMAP" id="MF_00281">
    <property type="entry name" value="Phe_tRNA_synth_alpha1"/>
    <property type="match status" value="1"/>
</dbReference>
<evidence type="ECO:0000256" key="6">
    <source>
        <dbReference type="ARBA" id="ARBA00022723"/>
    </source>
</evidence>
<organism evidence="15 16">
    <name type="scientific">Parapedobacter indicus</name>
    <dbReference type="NCBI Taxonomy" id="1477437"/>
    <lineage>
        <taxon>Bacteria</taxon>
        <taxon>Pseudomonadati</taxon>
        <taxon>Bacteroidota</taxon>
        <taxon>Sphingobacteriia</taxon>
        <taxon>Sphingobacteriales</taxon>
        <taxon>Sphingobacteriaceae</taxon>
        <taxon>Parapedobacter</taxon>
    </lineage>
</organism>
<evidence type="ECO:0000313" key="16">
    <source>
        <dbReference type="Proteomes" id="UP000198670"/>
    </source>
</evidence>
<evidence type="ECO:0000256" key="2">
    <source>
        <dbReference type="ARBA" id="ARBA00010207"/>
    </source>
</evidence>
<dbReference type="EC" id="6.1.1.20" evidence="13"/>
<dbReference type="SUPFAM" id="SSF55681">
    <property type="entry name" value="Class II aaRS and biotin synthetases"/>
    <property type="match status" value="1"/>
</dbReference>
<feature type="domain" description="Aminoacyl-transfer RNA synthetases class-II family profile" evidence="14">
    <location>
        <begin position="110"/>
        <end position="339"/>
    </location>
</feature>
<comment type="subcellular location">
    <subcellularLocation>
        <location evidence="1 13">Cytoplasm</location>
    </subcellularLocation>
</comment>
<sequence length="345" mass="39620">MLQDKIQQYTEEIEQFAPQSPEELETFRLKFMVAKGVIRDLFEEFKTVSADQKRVLGKTLNEFKQAVEQKYKTFQEQFASGAKVSKKEIGDLTLPGDGVVIGSRHPLSLVRKEIVEIFKKLGFTVAEGPEIEDDWHNFTALNFPPEHPARDMQDTFFIKKQAGNDIALRTHTSSVQVRMMENGKPPFRSIMPGRVYRNEAISARAHCFFHQVEGLYVDEGVSFMDLKQTLYHFVQELFGDDTQVRFRPSYFPFTEPSAEMDISCTICKGKGCNLCKYTGWVEILGCGMVDPNVLENCGIDSTKYTGFAFGMGIERITNLKYEIRDLRLFSENDVRFLKQFETELI</sequence>
<dbReference type="InterPro" id="IPR004529">
    <property type="entry name" value="Phe-tRNA-synth_IIc_asu"/>
</dbReference>
<evidence type="ECO:0000256" key="10">
    <source>
        <dbReference type="ARBA" id="ARBA00022917"/>
    </source>
</evidence>
<dbReference type="InterPro" id="IPR006195">
    <property type="entry name" value="aa-tRNA-synth_II"/>
</dbReference>
<keyword evidence="10 13" id="KW-0648">Protein biosynthesis</keyword>
<dbReference type="STRING" id="1477437.SAMN05444682_106129"/>
<evidence type="ECO:0000259" key="14">
    <source>
        <dbReference type="PROSITE" id="PS50862"/>
    </source>
</evidence>
<keyword evidence="9 13" id="KW-0460">Magnesium</keyword>
<dbReference type="Pfam" id="PF02912">
    <property type="entry name" value="Phe_tRNA-synt_N"/>
    <property type="match status" value="1"/>
</dbReference>
<dbReference type="Gene3D" id="3.30.930.10">
    <property type="entry name" value="Bira Bifunctional Protein, Domain 2"/>
    <property type="match status" value="1"/>
</dbReference>
<evidence type="ECO:0000256" key="13">
    <source>
        <dbReference type="HAMAP-Rule" id="MF_00281"/>
    </source>
</evidence>
<dbReference type="CDD" id="cd00496">
    <property type="entry name" value="PheRS_alpha_core"/>
    <property type="match status" value="1"/>
</dbReference>
<name>A0A1I3LSX3_9SPHI</name>
<keyword evidence="16" id="KW-1185">Reference proteome</keyword>
<gene>
    <name evidence="13" type="primary">pheS</name>
    <name evidence="15" type="ORF">SAMN05444682_106129</name>
</gene>
<evidence type="ECO:0000256" key="7">
    <source>
        <dbReference type="ARBA" id="ARBA00022741"/>
    </source>
</evidence>
<evidence type="ECO:0000313" key="15">
    <source>
        <dbReference type="EMBL" id="SFI87615.1"/>
    </source>
</evidence>
<evidence type="ECO:0000256" key="9">
    <source>
        <dbReference type="ARBA" id="ARBA00022842"/>
    </source>
</evidence>
<keyword evidence="7 13" id="KW-0547">Nucleotide-binding</keyword>
<keyword evidence="4 13" id="KW-0963">Cytoplasm</keyword>